<accession>X1RP38</accession>
<reference evidence="1" key="1">
    <citation type="journal article" date="2014" name="Front. Microbiol.">
        <title>High frequency of phylogenetically diverse reductive dehalogenase-homologous genes in deep subseafloor sedimentary metagenomes.</title>
        <authorList>
            <person name="Kawai M."/>
            <person name="Futagami T."/>
            <person name="Toyoda A."/>
            <person name="Takaki Y."/>
            <person name="Nishi S."/>
            <person name="Hori S."/>
            <person name="Arai W."/>
            <person name="Tsubouchi T."/>
            <person name="Morono Y."/>
            <person name="Uchiyama I."/>
            <person name="Ito T."/>
            <person name="Fujiyama A."/>
            <person name="Inagaki F."/>
            <person name="Takami H."/>
        </authorList>
    </citation>
    <scope>NUCLEOTIDE SEQUENCE</scope>
    <source>
        <strain evidence="1">Expedition CK06-06</strain>
    </source>
</reference>
<dbReference type="AlphaFoldDB" id="X1RP38"/>
<organism evidence="1">
    <name type="scientific">marine sediment metagenome</name>
    <dbReference type="NCBI Taxonomy" id="412755"/>
    <lineage>
        <taxon>unclassified sequences</taxon>
        <taxon>metagenomes</taxon>
        <taxon>ecological metagenomes</taxon>
    </lineage>
</organism>
<protein>
    <submittedName>
        <fullName evidence="1">Uncharacterized protein</fullName>
    </submittedName>
</protein>
<sequence length="127" mass="14461">MSKQSRPSIPYDVAPDYPTYDQAEAFAQDFITGAPGSYAKGERWAKYWLSGYLDVLTTQLITNIYAVVSFPPAGFMVAYADDIEGYEHFRGWILEYDPETELWTLLVSSEAVGTEEFMRLREGYKTS</sequence>
<comment type="caution">
    <text evidence="1">The sequence shown here is derived from an EMBL/GenBank/DDBJ whole genome shotgun (WGS) entry which is preliminary data.</text>
</comment>
<gene>
    <name evidence="1" type="ORF">S12H4_11215</name>
</gene>
<proteinExistence type="predicted"/>
<dbReference type="EMBL" id="BARW01004985">
    <property type="protein sequence ID" value="GAI68751.1"/>
    <property type="molecule type" value="Genomic_DNA"/>
</dbReference>
<evidence type="ECO:0000313" key="1">
    <source>
        <dbReference type="EMBL" id="GAI68751.1"/>
    </source>
</evidence>
<name>X1RP38_9ZZZZ</name>